<feature type="chain" id="PRO_5047086524" description="DUF3108 domain-containing protein" evidence="2">
    <location>
        <begin position="24"/>
        <end position="241"/>
    </location>
</feature>
<feature type="region of interest" description="Disordered" evidence="1">
    <location>
        <begin position="88"/>
        <end position="126"/>
    </location>
</feature>
<organism evidence="3 4">
    <name type="scientific">Jannaschia pagri</name>
    <dbReference type="NCBI Taxonomy" id="2829797"/>
    <lineage>
        <taxon>Bacteria</taxon>
        <taxon>Pseudomonadati</taxon>
        <taxon>Pseudomonadota</taxon>
        <taxon>Alphaproteobacteria</taxon>
        <taxon>Rhodobacterales</taxon>
        <taxon>Roseobacteraceae</taxon>
        <taxon>Jannaschia</taxon>
    </lineage>
</organism>
<evidence type="ECO:0000313" key="4">
    <source>
        <dbReference type="Proteomes" id="UP000786693"/>
    </source>
</evidence>
<proteinExistence type="predicted"/>
<gene>
    <name evidence="3" type="ORF">JANAI62_14680</name>
</gene>
<accession>A0ABQ4NKU1</accession>
<keyword evidence="4" id="KW-1185">Reference proteome</keyword>
<evidence type="ECO:0000313" key="3">
    <source>
        <dbReference type="EMBL" id="GIT94845.1"/>
    </source>
</evidence>
<dbReference type="InterPro" id="IPR021457">
    <property type="entry name" value="DUF3108"/>
</dbReference>
<dbReference type="RefSeq" id="WP_220748344.1">
    <property type="nucleotide sequence ID" value="NZ_BPFH01000002.1"/>
</dbReference>
<dbReference type="Proteomes" id="UP000786693">
    <property type="component" value="Unassembled WGS sequence"/>
</dbReference>
<keyword evidence="2" id="KW-0732">Signal</keyword>
<sequence length="241" mass="25452">MPRLSLLMSAVALALATALPAAAQSLDAQYALSLRGVTGGTIAIRGRTSGGSYSVSAAAKATGLVGSLVKYAFEGSAEGRVSGGRYTSSVYREREDDDGERTGSVTRFRGTTPSSVTFDPPRPPRPYDIDPTAQRGVIDPLTALYAILQPVAPGNACGQRYELFDGRHVSRMSLGAARAASDGTITCTGEYRRLRGYSAEELAERPTVVLTFTYAPIGAGQVQISEIRSSTKLGNAVLRRK</sequence>
<protein>
    <recommendedName>
        <fullName evidence="5">DUF3108 domain-containing protein</fullName>
    </recommendedName>
</protein>
<name>A0ABQ4NKU1_9RHOB</name>
<comment type="caution">
    <text evidence="3">The sequence shown here is derived from an EMBL/GenBank/DDBJ whole genome shotgun (WGS) entry which is preliminary data.</text>
</comment>
<evidence type="ECO:0000256" key="2">
    <source>
        <dbReference type="SAM" id="SignalP"/>
    </source>
</evidence>
<feature type="signal peptide" evidence="2">
    <location>
        <begin position="1"/>
        <end position="23"/>
    </location>
</feature>
<reference evidence="3 4" key="1">
    <citation type="submission" date="2021-05" db="EMBL/GenBank/DDBJ databases">
        <title>Bacteria Genome sequencing.</title>
        <authorList>
            <person name="Takabe Y."/>
            <person name="Nakajima Y."/>
            <person name="Suzuki S."/>
            <person name="Shiozaki T."/>
        </authorList>
    </citation>
    <scope>NUCLEOTIDE SEQUENCE [LARGE SCALE GENOMIC DNA]</scope>
    <source>
        <strain evidence="3 4">AI_62</strain>
    </source>
</reference>
<evidence type="ECO:0008006" key="5">
    <source>
        <dbReference type="Google" id="ProtNLM"/>
    </source>
</evidence>
<dbReference type="EMBL" id="BPFH01000002">
    <property type="protein sequence ID" value="GIT94845.1"/>
    <property type="molecule type" value="Genomic_DNA"/>
</dbReference>
<evidence type="ECO:0000256" key="1">
    <source>
        <dbReference type="SAM" id="MobiDB-lite"/>
    </source>
</evidence>
<feature type="compositionally biased region" description="Polar residues" evidence="1">
    <location>
        <begin position="103"/>
        <end position="117"/>
    </location>
</feature>
<dbReference type="Pfam" id="PF11306">
    <property type="entry name" value="DUF3108"/>
    <property type="match status" value="1"/>
</dbReference>